<dbReference type="Gene3D" id="1.10.357.10">
    <property type="entry name" value="Tetracycline Repressor, domain 2"/>
    <property type="match status" value="1"/>
</dbReference>
<name>A0A1Y5YBW5_KIBAR</name>
<dbReference type="Pfam" id="PF13305">
    <property type="entry name" value="TetR_C_33"/>
    <property type="match status" value="1"/>
</dbReference>
<dbReference type="SUPFAM" id="SSF48498">
    <property type="entry name" value="Tetracyclin repressor-like, C-terminal domain"/>
    <property type="match status" value="1"/>
</dbReference>
<accession>A0A1Y5YBW5</accession>
<dbReference type="EMBL" id="FWXV01000020">
    <property type="protein sequence ID" value="SMD27149.1"/>
    <property type="molecule type" value="Genomic_DNA"/>
</dbReference>
<dbReference type="OrthoDB" id="3210322at2"/>
<dbReference type="InterPro" id="IPR036271">
    <property type="entry name" value="Tet_transcr_reg_TetR-rel_C_sf"/>
</dbReference>
<reference evidence="4 5" key="1">
    <citation type="submission" date="2017-04" db="EMBL/GenBank/DDBJ databases">
        <authorList>
            <person name="Afonso C.L."/>
            <person name="Miller P.J."/>
            <person name="Scott M.A."/>
            <person name="Spackman E."/>
            <person name="Goraichik I."/>
            <person name="Dimitrov K.M."/>
            <person name="Suarez D.L."/>
            <person name="Swayne D.E."/>
        </authorList>
    </citation>
    <scope>NUCLEOTIDE SEQUENCE [LARGE SCALE GENOMIC DNA]</scope>
    <source>
        <strain evidence="4 5">DSM 43828</strain>
    </source>
</reference>
<dbReference type="AlphaFoldDB" id="A0A1Y5YBW5"/>
<dbReference type="InterPro" id="IPR025996">
    <property type="entry name" value="MT1864/Rv1816-like_C"/>
</dbReference>
<gene>
    <name evidence="4" type="ORF">SAMN05661093_10746</name>
</gene>
<proteinExistence type="predicted"/>
<evidence type="ECO:0000256" key="1">
    <source>
        <dbReference type="ARBA" id="ARBA00023015"/>
    </source>
</evidence>
<evidence type="ECO:0000259" key="3">
    <source>
        <dbReference type="Pfam" id="PF13305"/>
    </source>
</evidence>
<keyword evidence="1" id="KW-0805">Transcription regulation</keyword>
<keyword evidence="2" id="KW-0804">Transcription</keyword>
<keyword evidence="5" id="KW-1185">Reference proteome</keyword>
<evidence type="ECO:0000313" key="5">
    <source>
        <dbReference type="Proteomes" id="UP000192674"/>
    </source>
</evidence>
<evidence type="ECO:0000256" key="2">
    <source>
        <dbReference type="ARBA" id="ARBA00023163"/>
    </source>
</evidence>
<protein>
    <recommendedName>
        <fullName evidence="3">HTH-type transcriptional regulator MT1864/Rv1816-like C-terminal domain-containing protein</fullName>
    </recommendedName>
</protein>
<organism evidence="4 5">
    <name type="scientific">Kibdelosporangium aridum</name>
    <dbReference type="NCBI Taxonomy" id="2030"/>
    <lineage>
        <taxon>Bacteria</taxon>
        <taxon>Bacillati</taxon>
        <taxon>Actinomycetota</taxon>
        <taxon>Actinomycetes</taxon>
        <taxon>Pseudonocardiales</taxon>
        <taxon>Pseudonocardiaceae</taxon>
        <taxon>Kibdelosporangium</taxon>
    </lineage>
</organism>
<dbReference type="RefSeq" id="WP_160097381.1">
    <property type="nucleotide sequence ID" value="NZ_FWXV01000020.1"/>
</dbReference>
<dbReference type="Proteomes" id="UP000192674">
    <property type="component" value="Unassembled WGS sequence"/>
</dbReference>
<feature type="domain" description="HTH-type transcriptional regulator MT1864/Rv1816-like C-terminal" evidence="3">
    <location>
        <begin position="44"/>
        <end position="154"/>
    </location>
</feature>
<evidence type="ECO:0000313" key="4">
    <source>
        <dbReference type="EMBL" id="SMD27149.1"/>
    </source>
</evidence>
<sequence length="159" mass="17188">MWFQLGHRHARHSQFPLPDCPRALAFVAAGESSPQPVGTRVPLLYGDPVPGYRSPMRTQRVPPDGGPVEQASRRICFGHNNLVAIAYPHAESTGTVGWQDFPPDFPADATGLSPAVAALALRVWGRLHGLVALESHGHLRSVFNDPATLFEAELLDVVG</sequence>